<dbReference type="FunFam" id="4.10.1060.10:FF:000009">
    <property type="entry name" value="YY1 associated factor 2"/>
    <property type="match status" value="1"/>
</dbReference>
<dbReference type="GO" id="GO:0005634">
    <property type="term" value="C:nucleus"/>
    <property type="evidence" value="ECO:0007669"/>
    <property type="project" value="UniProtKB-SubCell"/>
</dbReference>
<reference evidence="11 12" key="1">
    <citation type="journal article" date="2018" name="Sci. Rep.">
        <title>Comparative analysis of the Pocillopora damicornis genome highlights role of immune system in coral evolution.</title>
        <authorList>
            <person name="Cunning R."/>
            <person name="Bay R.A."/>
            <person name="Gillette P."/>
            <person name="Baker A.C."/>
            <person name="Traylor-Knowles N."/>
        </authorList>
    </citation>
    <scope>NUCLEOTIDE SEQUENCE [LARGE SCALE GENOMIC DNA]</scope>
    <source>
        <strain evidence="11">RSMAS</strain>
        <tissue evidence="11">Whole animal</tissue>
    </source>
</reference>
<dbReference type="Gene3D" id="4.10.1060.10">
    <property type="entry name" value="Zinc finger, RanBP2-type"/>
    <property type="match status" value="1"/>
</dbReference>
<evidence type="ECO:0000256" key="8">
    <source>
        <dbReference type="PROSITE-ProRule" id="PRU00322"/>
    </source>
</evidence>
<dbReference type="PANTHER" id="PTHR12920:SF4">
    <property type="entry name" value="GEO03726P1"/>
    <property type="match status" value="1"/>
</dbReference>
<evidence type="ECO:0000313" key="11">
    <source>
        <dbReference type="EMBL" id="RMX41072.1"/>
    </source>
</evidence>
<dbReference type="PROSITE" id="PS50199">
    <property type="entry name" value="ZF_RANBP2_2"/>
    <property type="match status" value="1"/>
</dbReference>
<feature type="compositionally biased region" description="Polar residues" evidence="9">
    <location>
        <begin position="186"/>
        <end position="200"/>
    </location>
</feature>
<dbReference type="GO" id="GO:0045893">
    <property type="term" value="P:positive regulation of DNA-templated transcription"/>
    <property type="evidence" value="ECO:0007669"/>
    <property type="project" value="InterPro"/>
</dbReference>
<evidence type="ECO:0000256" key="1">
    <source>
        <dbReference type="ARBA" id="ARBA00004123"/>
    </source>
</evidence>
<keyword evidence="7" id="KW-0539">Nucleus</keyword>
<comment type="subcellular location">
    <subcellularLocation>
        <location evidence="1">Nucleus</location>
    </subcellularLocation>
</comment>
<name>A0A3M6TI34_POCDA</name>
<keyword evidence="5" id="KW-0805">Transcription regulation</keyword>
<keyword evidence="3 8" id="KW-0863">Zinc-finger</keyword>
<evidence type="ECO:0000256" key="5">
    <source>
        <dbReference type="ARBA" id="ARBA00023015"/>
    </source>
</evidence>
<dbReference type="GO" id="GO:0003712">
    <property type="term" value="F:transcription coregulator activity"/>
    <property type="evidence" value="ECO:0007669"/>
    <property type="project" value="TreeGrafter"/>
</dbReference>
<proteinExistence type="predicted"/>
<dbReference type="Pfam" id="PF00641">
    <property type="entry name" value="Zn_ribbon_RanBP"/>
    <property type="match status" value="1"/>
</dbReference>
<evidence type="ECO:0000256" key="9">
    <source>
        <dbReference type="SAM" id="MobiDB-lite"/>
    </source>
</evidence>
<comment type="caution">
    <text evidence="11">The sequence shown here is derived from an EMBL/GenBank/DDBJ whole genome shotgun (WGS) entry which is preliminary data.</text>
</comment>
<dbReference type="GO" id="GO:0008270">
    <property type="term" value="F:zinc ion binding"/>
    <property type="evidence" value="ECO:0007669"/>
    <property type="project" value="UniProtKB-KW"/>
</dbReference>
<sequence>VPVYKREQKITLREKFKLEIYRFLYTGASFSCSMEEKVEKKSPVKIRKVLRPSTDENYWDCSVCTYRNGAEAFKCAMCDVRKGTSTRKPKLNSQLVAQQVAQQFVTSPPPLKKAVTKRPFKKLRPRLKNIDRSSAQHMAVTVGNITVIITDYKLLKPENSPSVTPDRNSPRPLSEDGTDPGPSLGSEFTSNGLNNQDDSS</sequence>
<gene>
    <name evidence="11" type="ORF">pdam_00003303</name>
</gene>
<evidence type="ECO:0000256" key="7">
    <source>
        <dbReference type="ARBA" id="ARBA00023242"/>
    </source>
</evidence>
<evidence type="ECO:0000259" key="10">
    <source>
        <dbReference type="PROSITE" id="PS50199"/>
    </source>
</evidence>
<dbReference type="SUPFAM" id="SSF90209">
    <property type="entry name" value="Ran binding protein zinc finger-like"/>
    <property type="match status" value="1"/>
</dbReference>
<dbReference type="Proteomes" id="UP000275408">
    <property type="component" value="Unassembled WGS sequence"/>
</dbReference>
<organism evidence="11 12">
    <name type="scientific">Pocillopora damicornis</name>
    <name type="common">Cauliflower coral</name>
    <name type="synonym">Millepora damicornis</name>
    <dbReference type="NCBI Taxonomy" id="46731"/>
    <lineage>
        <taxon>Eukaryota</taxon>
        <taxon>Metazoa</taxon>
        <taxon>Cnidaria</taxon>
        <taxon>Anthozoa</taxon>
        <taxon>Hexacorallia</taxon>
        <taxon>Scleractinia</taxon>
        <taxon>Astrocoeniina</taxon>
        <taxon>Pocilloporidae</taxon>
        <taxon>Pocillopora</taxon>
    </lineage>
</organism>
<evidence type="ECO:0000313" key="12">
    <source>
        <dbReference type="Proteomes" id="UP000275408"/>
    </source>
</evidence>
<dbReference type="OrthoDB" id="10063208at2759"/>
<evidence type="ECO:0000256" key="2">
    <source>
        <dbReference type="ARBA" id="ARBA00022723"/>
    </source>
</evidence>
<dbReference type="PANTHER" id="PTHR12920">
    <property type="entry name" value="RYBP AND YAF2-RELATED"/>
    <property type="match status" value="1"/>
</dbReference>
<evidence type="ECO:0000256" key="3">
    <source>
        <dbReference type="ARBA" id="ARBA00022771"/>
    </source>
</evidence>
<keyword evidence="6" id="KW-0804">Transcription</keyword>
<dbReference type="EMBL" id="RCHS01003527">
    <property type="protein sequence ID" value="RMX41072.1"/>
    <property type="molecule type" value="Genomic_DNA"/>
</dbReference>
<feature type="domain" description="RanBP2-type" evidence="10">
    <location>
        <begin position="55"/>
        <end position="84"/>
    </location>
</feature>
<dbReference type="Pfam" id="PF17219">
    <property type="entry name" value="YAF2_RYBP"/>
    <property type="match status" value="1"/>
</dbReference>
<dbReference type="InterPro" id="IPR036443">
    <property type="entry name" value="Znf_RanBP2_sf"/>
</dbReference>
<dbReference type="SMART" id="SM00547">
    <property type="entry name" value="ZnF_RBZ"/>
    <property type="match status" value="1"/>
</dbReference>
<evidence type="ECO:0000256" key="4">
    <source>
        <dbReference type="ARBA" id="ARBA00022833"/>
    </source>
</evidence>
<dbReference type="InterPro" id="IPR039958">
    <property type="entry name" value="RYBP/YAF2"/>
</dbReference>
<keyword evidence="2" id="KW-0479">Metal-binding</keyword>
<evidence type="ECO:0000256" key="6">
    <source>
        <dbReference type="ARBA" id="ARBA00023163"/>
    </source>
</evidence>
<dbReference type="InterPro" id="IPR001876">
    <property type="entry name" value="Znf_RanBP2"/>
</dbReference>
<dbReference type="AlphaFoldDB" id="A0A3M6TI34"/>
<keyword evidence="4" id="KW-0862">Zinc</keyword>
<protein>
    <recommendedName>
        <fullName evidence="10">RanBP2-type domain-containing protein</fullName>
    </recommendedName>
</protein>
<accession>A0A3M6TI34</accession>
<keyword evidence="12" id="KW-1185">Reference proteome</keyword>
<feature type="region of interest" description="Disordered" evidence="9">
    <location>
        <begin position="157"/>
        <end position="200"/>
    </location>
</feature>
<dbReference type="STRING" id="46731.A0A3M6TI34"/>
<dbReference type="PROSITE" id="PS01358">
    <property type="entry name" value="ZF_RANBP2_1"/>
    <property type="match status" value="1"/>
</dbReference>
<dbReference type="InterPro" id="IPR033774">
    <property type="entry name" value="YAF2_RYBP"/>
</dbReference>
<dbReference type="GO" id="GO:0003677">
    <property type="term" value="F:DNA binding"/>
    <property type="evidence" value="ECO:0007669"/>
    <property type="project" value="TreeGrafter"/>
</dbReference>
<feature type="non-terminal residue" evidence="11">
    <location>
        <position position="1"/>
    </location>
</feature>